<dbReference type="GO" id="GO:0005524">
    <property type="term" value="F:ATP binding"/>
    <property type="evidence" value="ECO:0007669"/>
    <property type="project" value="UniProtKB-KW"/>
</dbReference>
<dbReference type="Gene3D" id="3.40.50.300">
    <property type="entry name" value="P-loop containing nucleotide triphosphate hydrolases"/>
    <property type="match status" value="2"/>
</dbReference>
<dbReference type="GO" id="GO:0003677">
    <property type="term" value="F:DNA binding"/>
    <property type="evidence" value="ECO:0007669"/>
    <property type="project" value="UniProtKB-KW"/>
</dbReference>
<dbReference type="PANTHER" id="PTHR42927">
    <property type="entry name" value="HELICASE SUPERFAMILY 1 AND 2 DOMAIN-CONTAINING PROTEIN"/>
    <property type="match status" value="1"/>
</dbReference>
<dbReference type="InterPro" id="IPR040980">
    <property type="entry name" value="SWI2_SNF2"/>
</dbReference>
<dbReference type="Pfam" id="PF18766">
    <property type="entry name" value="SWI2_SNF2"/>
    <property type="match status" value="1"/>
</dbReference>
<evidence type="ECO:0000259" key="1">
    <source>
        <dbReference type="PROSITE" id="PS51192"/>
    </source>
</evidence>
<dbReference type="PANTHER" id="PTHR42927:SF1">
    <property type="entry name" value="HELICASE SUPERFAMILY 1 AND 2 DOMAIN-CONTAINING PROTEIN"/>
    <property type="match status" value="1"/>
</dbReference>
<dbReference type="GO" id="GO:0009307">
    <property type="term" value="P:DNA restriction-modification system"/>
    <property type="evidence" value="ECO:0007669"/>
    <property type="project" value="UniProtKB-KW"/>
</dbReference>
<dbReference type="Pfam" id="PF04313">
    <property type="entry name" value="HSDR_N"/>
    <property type="match status" value="1"/>
</dbReference>
<name>A0A0S4KNB2_9BACT</name>
<dbReference type="RefSeq" id="WP_197549211.1">
    <property type="nucleotide sequence ID" value="NZ_LN885086.1"/>
</dbReference>
<dbReference type="PROSITE" id="PS51192">
    <property type="entry name" value="HELICASE_ATP_BIND_1"/>
    <property type="match status" value="1"/>
</dbReference>
<dbReference type="Gene3D" id="3.90.1570.50">
    <property type="match status" value="1"/>
</dbReference>
<dbReference type="InterPro" id="IPR027417">
    <property type="entry name" value="P-loop_NTPase"/>
</dbReference>
<gene>
    <name evidence="2" type="ORF">NITINOP_0957</name>
</gene>
<dbReference type="STRING" id="1715989.NITINOP_0957"/>
<dbReference type="SMART" id="SM00487">
    <property type="entry name" value="DEXDc"/>
    <property type="match status" value="1"/>
</dbReference>
<dbReference type="KEGG" id="nio:NITINOP_0957"/>
<dbReference type="GO" id="GO:0009035">
    <property type="term" value="F:type I site-specific deoxyribonuclease activity"/>
    <property type="evidence" value="ECO:0007669"/>
    <property type="project" value="UniProtKB-EC"/>
</dbReference>
<sequence>MAGRWAVAAEQEGKVGLMVDISEKNFEAAIERVLLEGTGPAATGGEGYAGLPGAWYENAPGGYRRIAPEEYDRALCLIPEGVLHFIYATQPKEWEKFTKQHGAEARDRLLRRLASEVKTRGTLEVLRKGIKSDGCSFRLAYFRPSSGLNEEVKKLYEANLFAVVRQLKYSERNDKSLDVVLFLNGLPIFTAELKNPLTGQNVQDAIRQYQRTRDPKEPLFAFGRCLAHFAVDPDLVYVATHLQGVRTRFLPFNQGRYGGAGNPPVANGFATSYLWARIWTRDSVLNLIQHFVQVVEGEDEKGRKTGERSLIFPRYHQLDAVRNLVREAKDSGPGHRYLIQHSAGSGKSNSIAWLAHQLSILHDASDRRVFDSIIVITDRRVLDRQLQRTVRQFEQTVGVVENIDSTSRQLKQALEDGKTIIVTTLQKFPVIANEIGALPGKRFAVIIDEAHSSQTGESTKSLKQVLAAGSLELAEEEDREEGEDLEDRIIGEVKKRGQLPNVSYFAFTATPKPKTLELFGSRQPDGRYAPFSLYTMRQAIEEGFILDVLQNYTTYKTYWNLLKTISEDPRYDRHKATYLLKSFVDLHPHAIEKKVAIMVDHCAGQVIHRIGGKAKAMIVTRSRLHAVRYKQAVDRYLKEKGYGFKALVAFSGTVRDGGADYTEANMNGFPESQTAETFKRDEYRILIVAYKFQTGFDQPLLHTMYVDKKLSGVNAVQTLSRLNRVAPGKEETFVLDFVNEADDIQKAFEPYYDRTLLKEGTDPNLLYDLQTKLADVHFYTTDEVNRFASVYFDPKGTQDRLHAALQPAVDRYLAAREDDRVPFHGHLKDFVSLYAFLSQIISFADADLEKLYVFGRLLLRKLPVTRERLPVEIQQQIDVESYRVQQTGSGRIRLRRGASELEPIKTKDVEMPPVDEVEALSQIIRELNERFGTDFTEKDRVFIEQLEAKLSRNEALAKAVEVNTKENARLTFDHVVNDQLQEMIDTNFKFYKQITDDPDFSKTFLDWLFHRYVKKATARL</sequence>
<organism evidence="2 3">
    <name type="scientific">Candidatus Nitrospira inopinata</name>
    <dbReference type="NCBI Taxonomy" id="1715989"/>
    <lineage>
        <taxon>Bacteria</taxon>
        <taxon>Pseudomonadati</taxon>
        <taxon>Nitrospirota</taxon>
        <taxon>Nitrospiria</taxon>
        <taxon>Nitrospirales</taxon>
        <taxon>Nitrospiraceae</taxon>
        <taxon>Nitrospira</taxon>
    </lineage>
</organism>
<dbReference type="AlphaFoldDB" id="A0A0S4KNB2"/>
<dbReference type="REBASE" id="132198">
    <property type="entry name" value="NspENR4ORF968P"/>
</dbReference>
<dbReference type="EMBL" id="LN885086">
    <property type="protein sequence ID" value="CUQ65932.1"/>
    <property type="molecule type" value="Genomic_DNA"/>
</dbReference>
<dbReference type="InterPro" id="IPR007409">
    <property type="entry name" value="Restrct_endonuc_type1_HsdR_N"/>
</dbReference>
<dbReference type="InterPro" id="IPR055180">
    <property type="entry name" value="HsdR_RecA-like_helicase_dom_2"/>
</dbReference>
<proteinExistence type="predicted"/>
<feature type="domain" description="Helicase ATP-binding" evidence="1">
    <location>
        <begin position="328"/>
        <end position="529"/>
    </location>
</feature>
<dbReference type="InterPro" id="IPR014001">
    <property type="entry name" value="Helicase_ATP-bd"/>
</dbReference>
<dbReference type="Proteomes" id="UP000066284">
    <property type="component" value="Chromosome 1"/>
</dbReference>
<dbReference type="Pfam" id="PF22679">
    <property type="entry name" value="T1R_D3-like"/>
    <property type="match status" value="1"/>
</dbReference>
<dbReference type="SUPFAM" id="SSF52540">
    <property type="entry name" value="P-loop containing nucleoside triphosphate hydrolases"/>
    <property type="match status" value="2"/>
</dbReference>
<evidence type="ECO:0000313" key="2">
    <source>
        <dbReference type="EMBL" id="CUQ65932.1"/>
    </source>
</evidence>
<accession>A0A0S4KNB2</accession>
<keyword evidence="3" id="KW-1185">Reference proteome</keyword>
<evidence type="ECO:0000313" key="3">
    <source>
        <dbReference type="Proteomes" id="UP000066284"/>
    </source>
</evidence>
<reference evidence="3" key="1">
    <citation type="submission" date="2015-09" db="EMBL/GenBank/DDBJ databases">
        <authorList>
            <person name="Daims H."/>
        </authorList>
    </citation>
    <scope>NUCLEOTIDE SEQUENCE [LARGE SCALE GENOMIC DNA]</scope>
</reference>
<protein>
    <submittedName>
        <fullName evidence="2">Type-1 restriction enzyme R protein</fullName>
    </submittedName>
</protein>